<dbReference type="PROSITE" id="PS51257">
    <property type="entry name" value="PROKAR_LIPOPROTEIN"/>
    <property type="match status" value="1"/>
</dbReference>
<dbReference type="Pfam" id="PF10988">
    <property type="entry name" value="DUF2807"/>
    <property type="match status" value="1"/>
</dbReference>
<dbReference type="STRING" id="1089305.SAMN05444148_1479"/>
<evidence type="ECO:0000313" key="2">
    <source>
        <dbReference type="EMBL" id="SHH00841.1"/>
    </source>
</evidence>
<dbReference type="EMBL" id="FQWS01000001">
    <property type="protein sequence ID" value="SHH00841.1"/>
    <property type="molecule type" value="Genomic_DNA"/>
</dbReference>
<reference evidence="3" key="1">
    <citation type="submission" date="2016-11" db="EMBL/GenBank/DDBJ databases">
        <authorList>
            <person name="Varghese N."/>
            <person name="Submissions S."/>
        </authorList>
    </citation>
    <scope>NUCLEOTIDE SEQUENCE [LARGE SCALE GENOMIC DNA]</scope>
    <source>
        <strain evidence="3">DSM 25330</strain>
    </source>
</reference>
<evidence type="ECO:0000259" key="1">
    <source>
        <dbReference type="Pfam" id="PF10988"/>
    </source>
</evidence>
<dbReference type="Gene3D" id="2.160.20.120">
    <property type="match status" value="1"/>
</dbReference>
<feature type="domain" description="Putative auto-transporter adhesin head GIN" evidence="1">
    <location>
        <begin position="40"/>
        <end position="231"/>
    </location>
</feature>
<organism evidence="2 3">
    <name type="scientific">Winogradskyella jejuensis</name>
    <dbReference type="NCBI Taxonomy" id="1089305"/>
    <lineage>
        <taxon>Bacteria</taxon>
        <taxon>Pseudomonadati</taxon>
        <taxon>Bacteroidota</taxon>
        <taxon>Flavobacteriia</taxon>
        <taxon>Flavobacteriales</taxon>
        <taxon>Flavobacteriaceae</taxon>
        <taxon>Winogradskyella</taxon>
    </lineage>
</organism>
<sequence>MKKIIYICCCFILFACNSESVSDCFQTAGNIIQEEVTVSNFERILVNRDIELIIKEGPQNVVIETGDNLINDVTAEVIGNQLILTDNNSCNYVRDFGITKIYVTAPNLNEIRCSTQFEIKSEGILSFDNLDLVSEDFFDSNSFPIGDFRLELDVEDLQITSNNISFFYLSGNAENVNINFVGGNGRFEGENLIAQNITIFHRGTNDMLVNPQQSLTGQILSTGNVISFTQPPMVDVQEVFNGRLIFN</sequence>
<keyword evidence="3" id="KW-1185">Reference proteome</keyword>
<proteinExistence type="predicted"/>
<gene>
    <name evidence="2" type="ORF">SAMN05444148_1479</name>
</gene>
<name>A0A1M5PGJ4_9FLAO</name>
<evidence type="ECO:0000313" key="3">
    <source>
        <dbReference type="Proteomes" id="UP000184522"/>
    </source>
</evidence>
<dbReference type="OrthoDB" id="1466971at2"/>
<dbReference type="AlphaFoldDB" id="A0A1M5PGJ4"/>
<dbReference type="Proteomes" id="UP000184522">
    <property type="component" value="Unassembled WGS sequence"/>
</dbReference>
<protein>
    <submittedName>
        <fullName evidence="2">Putative auto-transporter adhesin, head GIN domain</fullName>
    </submittedName>
</protein>
<dbReference type="InterPro" id="IPR021255">
    <property type="entry name" value="DUF2807"/>
</dbReference>
<dbReference type="RefSeq" id="WP_073084802.1">
    <property type="nucleotide sequence ID" value="NZ_FQWS01000001.1"/>
</dbReference>
<accession>A0A1M5PGJ4</accession>